<keyword evidence="4" id="KW-1185">Reference proteome</keyword>
<comment type="caution">
    <text evidence="3">The sequence shown here is derived from an EMBL/GenBank/DDBJ whole genome shotgun (WGS) entry which is preliminary data.</text>
</comment>
<dbReference type="InterPro" id="IPR036465">
    <property type="entry name" value="vWFA_dom_sf"/>
</dbReference>
<dbReference type="SMART" id="SM00609">
    <property type="entry name" value="VIT"/>
    <property type="match status" value="1"/>
</dbReference>
<dbReference type="PANTHER" id="PTHR45737:SF6">
    <property type="entry name" value="VON WILLEBRAND FACTOR A DOMAIN-CONTAINING PROTEIN 5A"/>
    <property type="match status" value="1"/>
</dbReference>
<dbReference type="PROSITE" id="PS50234">
    <property type="entry name" value="VWFA"/>
    <property type="match status" value="1"/>
</dbReference>
<dbReference type="RefSeq" id="WP_173119486.1">
    <property type="nucleotide sequence ID" value="NZ_JABRWJ010000001.1"/>
</dbReference>
<dbReference type="Pfam" id="PF13768">
    <property type="entry name" value="VWA_3"/>
    <property type="match status" value="1"/>
</dbReference>
<accession>A0ABX2E9K7</accession>
<dbReference type="Pfam" id="PF08487">
    <property type="entry name" value="VIT"/>
    <property type="match status" value="1"/>
</dbReference>
<dbReference type="InterPro" id="IPR013694">
    <property type="entry name" value="VIT"/>
</dbReference>
<sequence length="762" mass="79725">MTLNEPSPAWTLASHDPEAGMPVLTGVQANVRLDSICCELVLRQTYRNTGARTLEVVYTFPLPPRAVLLGFASTLNGARLEGCITPKAAAEATYEQALADGDAPVLLEAHDGLVTANLGNLKPGDEVELEVRTAQLLVFEQGRLRIAIPSTIAPRYGDPAHGGLQPQQVPEVSMLADYPLALTVTVGRSLAGAAIECPTHRTVRSDTADGVCLTLDATARLDRDVVVIVTPREERPAFSLHARDATSTLAPTVVMASFVPPPAPQRDHIALKLLVDCSGSMGGDSIVSARAALHGIARALGDADHVAFSRFGSTVQHVMAPMRCTPQALRGLQAQIDATDATLGGTEMAAALRGVFALPLTRDAAAADVLLLTDGEIWEVETLIALAKRSGQRVFVIGVGASPAESVLRRLAGATGGACELATPGEALEAAAQRMLARIRQQAWREVRVDGGSPLWQTPLPAAVFAGDTVTVFAGMPAGAAAQPLRLLACDVSGRGVELGCTATDAALAGDMLPRLAAAARLPLVERAEALQLALDHQLISDQTHCVLVHRRAEGQRAQGETQLVRVPSMLAAGWGATGSVRSVAMPMAAATPMAAAAPMMDFCAAMPAPIAAAGGKPAVAFDSLMCSEAETPYDAGPPPAITPEDFARAVVEHVRATGAPDGLAVQLGRQDPDDDLLRAIDVLRALGLDEDMAWLVFAHWVNVRIDGAHDAAVTAVLAPHASLLAADVVLSAMQALDRWRLAPGPLPGDTRAQRLKRAMAR</sequence>
<evidence type="ECO:0000259" key="2">
    <source>
        <dbReference type="PROSITE" id="PS51468"/>
    </source>
</evidence>
<gene>
    <name evidence="3" type="ORF">HLB44_00425</name>
</gene>
<evidence type="ECO:0000313" key="4">
    <source>
        <dbReference type="Proteomes" id="UP000737171"/>
    </source>
</evidence>
<proteinExistence type="predicted"/>
<dbReference type="InterPro" id="IPR002035">
    <property type="entry name" value="VWF_A"/>
</dbReference>
<dbReference type="PROSITE" id="PS51468">
    <property type="entry name" value="VIT"/>
    <property type="match status" value="1"/>
</dbReference>
<dbReference type="SUPFAM" id="SSF53300">
    <property type="entry name" value="vWA-like"/>
    <property type="match status" value="1"/>
</dbReference>
<dbReference type="Gene3D" id="3.40.50.410">
    <property type="entry name" value="von Willebrand factor, type A domain"/>
    <property type="match status" value="1"/>
</dbReference>
<name>A0ABX2E9K7_9BURK</name>
<evidence type="ECO:0000313" key="3">
    <source>
        <dbReference type="EMBL" id="NRF65438.1"/>
    </source>
</evidence>
<reference evidence="3 4" key="1">
    <citation type="submission" date="2020-05" db="EMBL/GenBank/DDBJ databases">
        <title>Aquincola sp. isolate from soil.</title>
        <authorList>
            <person name="Han J."/>
            <person name="Kim D.-U."/>
        </authorList>
    </citation>
    <scope>NUCLEOTIDE SEQUENCE [LARGE SCALE GENOMIC DNA]</scope>
    <source>
        <strain evidence="3 4">S2</strain>
    </source>
</reference>
<dbReference type="EMBL" id="JABRWJ010000001">
    <property type="protein sequence ID" value="NRF65438.1"/>
    <property type="molecule type" value="Genomic_DNA"/>
</dbReference>
<feature type="domain" description="VWFA" evidence="1">
    <location>
        <begin position="270"/>
        <end position="439"/>
    </location>
</feature>
<dbReference type="PANTHER" id="PTHR45737">
    <property type="entry name" value="VON WILLEBRAND FACTOR A DOMAIN-CONTAINING PROTEIN 5A"/>
    <property type="match status" value="1"/>
</dbReference>
<feature type="domain" description="VIT" evidence="2">
    <location>
        <begin position="8"/>
        <end position="135"/>
    </location>
</feature>
<organism evidence="3 4">
    <name type="scientific">Pseudaquabacterium terrae</name>
    <dbReference type="NCBI Taxonomy" id="2732868"/>
    <lineage>
        <taxon>Bacteria</taxon>
        <taxon>Pseudomonadati</taxon>
        <taxon>Pseudomonadota</taxon>
        <taxon>Betaproteobacteria</taxon>
        <taxon>Burkholderiales</taxon>
        <taxon>Sphaerotilaceae</taxon>
        <taxon>Pseudaquabacterium</taxon>
    </lineage>
</organism>
<evidence type="ECO:0000259" key="1">
    <source>
        <dbReference type="PROSITE" id="PS50234"/>
    </source>
</evidence>
<dbReference type="Proteomes" id="UP000737171">
    <property type="component" value="Unassembled WGS sequence"/>
</dbReference>
<protein>
    <submittedName>
        <fullName evidence="3">VWA domain-containing protein</fullName>
    </submittedName>
</protein>
<dbReference type="CDD" id="cd00198">
    <property type="entry name" value="vWFA"/>
    <property type="match status" value="1"/>
</dbReference>
<dbReference type="SMART" id="SM00327">
    <property type="entry name" value="VWA"/>
    <property type="match status" value="1"/>
</dbReference>